<reference evidence="1 2" key="1">
    <citation type="submission" date="2020-08" db="EMBL/GenBank/DDBJ databases">
        <title>Genomic Encyclopedia of Type Strains, Phase IV (KMG-IV): sequencing the most valuable type-strain genomes for metagenomic binning, comparative biology and taxonomic classification.</title>
        <authorList>
            <person name="Goeker M."/>
        </authorList>
    </citation>
    <scope>NUCLEOTIDE SEQUENCE [LARGE SCALE GENOMIC DNA]</scope>
    <source>
        <strain evidence="1 2">DSM 29568</strain>
    </source>
</reference>
<evidence type="ECO:0000313" key="1">
    <source>
        <dbReference type="EMBL" id="MBB4120080.1"/>
    </source>
</evidence>
<dbReference type="Gene3D" id="3.20.20.70">
    <property type="entry name" value="Aldolase class I"/>
    <property type="match status" value="1"/>
</dbReference>
<accession>A0A840ESZ7</accession>
<proteinExistence type="predicted"/>
<name>A0A840ESZ7_9FLAO</name>
<keyword evidence="2" id="KW-1185">Reference proteome</keyword>
<evidence type="ECO:0000313" key="2">
    <source>
        <dbReference type="Proteomes" id="UP000553034"/>
    </source>
</evidence>
<dbReference type="AlphaFoldDB" id="A0A840ESZ7"/>
<dbReference type="InterPro" id="IPR013785">
    <property type="entry name" value="Aldolase_TIM"/>
</dbReference>
<protein>
    <recommendedName>
        <fullName evidence="3">Hyaluronidase</fullName>
    </recommendedName>
</protein>
<organism evidence="1 2">
    <name type="scientific">Mesonia hippocampi</name>
    <dbReference type="NCBI Taxonomy" id="1628250"/>
    <lineage>
        <taxon>Bacteria</taxon>
        <taxon>Pseudomonadati</taxon>
        <taxon>Bacteroidota</taxon>
        <taxon>Flavobacteriia</taxon>
        <taxon>Flavobacteriales</taxon>
        <taxon>Flavobacteriaceae</taxon>
        <taxon>Mesonia</taxon>
    </lineage>
</organism>
<dbReference type="Proteomes" id="UP000553034">
    <property type="component" value="Unassembled WGS sequence"/>
</dbReference>
<dbReference type="RefSeq" id="WP_183478414.1">
    <property type="nucleotide sequence ID" value="NZ_JACIFO010000017.1"/>
</dbReference>
<dbReference type="EMBL" id="JACIFO010000017">
    <property type="protein sequence ID" value="MBB4120080.1"/>
    <property type="molecule type" value="Genomic_DNA"/>
</dbReference>
<evidence type="ECO:0008006" key="3">
    <source>
        <dbReference type="Google" id="ProtNLM"/>
    </source>
</evidence>
<comment type="caution">
    <text evidence="1">The sequence shown here is derived from an EMBL/GenBank/DDBJ whole genome shotgun (WGS) entry which is preliminary data.</text>
</comment>
<gene>
    <name evidence="1" type="ORF">GGR32_002392</name>
</gene>
<sequence>MKSIREIMYKIIILLVALLNYSCSAQEVRPVIQSGRYSQEVSLKMDNYYFFGSYYIDPTKKGIIDLKTLEKGILKVIKDLNYSGYVVLNIENKVYQELRSNSMNHKNYHHNIRMMVGAVELVKELRPKAKVMIYNIPFRFISENHKKYSDFDKLYPLLRAVDVFAPSLYLHHDEKEKKPHFFSTYIKNNLDLSFEYAEKLNKKVYPFVWYKIHPSNKNYGGNIISSNQYSEYLKLIKNYRYKNERVEKVIYWEPANETIDINQKLKETVELYR</sequence>